<organism evidence="2 3">
    <name type="scientific">Rhizobium favelukesii</name>
    <dbReference type="NCBI Taxonomy" id="348824"/>
    <lineage>
        <taxon>Bacteria</taxon>
        <taxon>Pseudomonadati</taxon>
        <taxon>Pseudomonadota</taxon>
        <taxon>Alphaproteobacteria</taxon>
        <taxon>Hyphomicrobiales</taxon>
        <taxon>Rhizobiaceae</taxon>
        <taxon>Rhizobium/Agrobacterium group</taxon>
        <taxon>Rhizobium</taxon>
    </lineage>
</organism>
<reference evidence="2" key="1">
    <citation type="submission" date="2013-11" db="EMBL/GenBank/DDBJ databases">
        <title>Draft genome sequence of the broad-host-range Rhizobium sp. LPU83 strain, a member of the low-genetic diversity Oregon-like Rhizobium sp. group.</title>
        <authorList>
            <person name="Wibberg D."/>
            <person name="Puehler A."/>
            <person name="Schlueter A."/>
        </authorList>
    </citation>
    <scope>NUCLEOTIDE SEQUENCE [LARGE SCALE GENOMIC DNA]</scope>
    <source>
        <strain evidence="2">LPU83</strain>
    </source>
</reference>
<proteinExistence type="predicted"/>
<dbReference type="Gene3D" id="3.60.15.10">
    <property type="entry name" value="Ribonuclease Z/Hydroxyacylglutathione hydrolase-like"/>
    <property type="match status" value="1"/>
</dbReference>
<dbReference type="EC" id="2.3.1.181" evidence="2"/>
<dbReference type="HOGENOM" id="CLU_044538_2_1_5"/>
<dbReference type="InterPro" id="IPR001279">
    <property type="entry name" value="Metallo-B-lactamas"/>
</dbReference>
<gene>
    <name evidence="2" type="ORF">LPU83_2483</name>
</gene>
<name>W6RHA6_9HYPH</name>
<keyword evidence="2" id="KW-0808">Transferase</keyword>
<protein>
    <submittedName>
        <fullName evidence="2">Octanoyltransferase</fullName>
        <ecNumber evidence="2">2.3.1.181</ecNumber>
    </submittedName>
</protein>
<dbReference type="PANTHER" id="PTHR42663:SF6">
    <property type="entry name" value="HYDROLASE C777.06C-RELATED"/>
    <property type="match status" value="1"/>
</dbReference>
<dbReference type="InterPro" id="IPR036866">
    <property type="entry name" value="RibonucZ/Hydroxyglut_hydro"/>
</dbReference>
<keyword evidence="3" id="KW-1185">Reference proteome</keyword>
<dbReference type="eggNOG" id="COG1235">
    <property type="taxonomic scope" value="Bacteria"/>
</dbReference>
<keyword evidence="2" id="KW-0012">Acyltransferase</keyword>
<feature type="domain" description="Metallo-beta-lactamase" evidence="1">
    <location>
        <begin position="38"/>
        <end position="217"/>
    </location>
</feature>
<dbReference type="RefSeq" id="WP_024318881.1">
    <property type="nucleotide sequence ID" value="NZ_ATTO01000125.1"/>
</dbReference>
<dbReference type="Proteomes" id="UP000019443">
    <property type="component" value="Chromosome"/>
</dbReference>
<dbReference type="GO" id="GO:0033819">
    <property type="term" value="F:lipoyl(octanoyl) transferase activity"/>
    <property type="evidence" value="ECO:0007669"/>
    <property type="project" value="UniProtKB-EC"/>
</dbReference>
<dbReference type="SMART" id="SM00849">
    <property type="entry name" value="Lactamase_B"/>
    <property type="match status" value="1"/>
</dbReference>
<dbReference type="PATRIC" id="fig|348824.6.peg.2674"/>
<accession>W6RHA6</accession>
<sequence>MGYRRRFTILGCSSSPGVPRITGDWGACDPTNPKNRRTRAAFMVQQFDDNGGVTTVVVDTGPDFREQMIAARVTHIDAVLYTHAHADHIHGLDDLRGYFYGAQQRVPIHATPDTMDRIRQGFGYCIETPPGSNYPPIVEAKVIESLDVPLRISGAGGTISIWPHLQQHGDIHSLGIRVGNVAYCSDISDFPPETVEKLQELDVLIIDALQYRYHPSHLSLEQSLDWIDRLRPKRAILTHMHTPLDYDTVMAETPDHVVPAYDQMSFDVELAELATPDAPQDFTSTGVAASIIRPRS</sequence>
<dbReference type="KEGG" id="rhl:LPU83_2483"/>
<evidence type="ECO:0000259" key="1">
    <source>
        <dbReference type="SMART" id="SM00849"/>
    </source>
</evidence>
<dbReference type="Pfam" id="PF12706">
    <property type="entry name" value="Lactamase_B_2"/>
    <property type="match status" value="1"/>
</dbReference>
<dbReference type="PANTHER" id="PTHR42663">
    <property type="entry name" value="HYDROLASE C777.06C-RELATED-RELATED"/>
    <property type="match status" value="1"/>
</dbReference>
<dbReference type="EMBL" id="HG916852">
    <property type="protein sequence ID" value="CDM58138.1"/>
    <property type="molecule type" value="Genomic_DNA"/>
</dbReference>
<dbReference type="CDD" id="cd16279">
    <property type="entry name" value="metallo-hydrolase-like_MBL-fold"/>
    <property type="match status" value="1"/>
</dbReference>
<dbReference type="SUPFAM" id="SSF56281">
    <property type="entry name" value="Metallo-hydrolase/oxidoreductase"/>
    <property type="match status" value="1"/>
</dbReference>
<evidence type="ECO:0000313" key="3">
    <source>
        <dbReference type="Proteomes" id="UP000019443"/>
    </source>
</evidence>
<evidence type="ECO:0000313" key="2">
    <source>
        <dbReference type="EMBL" id="CDM58138.1"/>
    </source>
</evidence>
<dbReference type="AlphaFoldDB" id="W6RHA6"/>